<gene>
    <name evidence="2" type="ORF">BCR33DRAFT_463310</name>
</gene>
<dbReference type="InterPro" id="IPR016024">
    <property type="entry name" value="ARM-type_fold"/>
</dbReference>
<organism evidence="2 3">
    <name type="scientific">Rhizoclosmatium globosum</name>
    <dbReference type="NCBI Taxonomy" id="329046"/>
    <lineage>
        <taxon>Eukaryota</taxon>
        <taxon>Fungi</taxon>
        <taxon>Fungi incertae sedis</taxon>
        <taxon>Chytridiomycota</taxon>
        <taxon>Chytridiomycota incertae sedis</taxon>
        <taxon>Chytridiomycetes</taxon>
        <taxon>Chytridiales</taxon>
        <taxon>Chytriomycetaceae</taxon>
        <taxon>Rhizoclosmatium</taxon>
    </lineage>
</organism>
<evidence type="ECO:0000256" key="1">
    <source>
        <dbReference type="SAM" id="MobiDB-lite"/>
    </source>
</evidence>
<evidence type="ECO:0000313" key="2">
    <source>
        <dbReference type="EMBL" id="ORY37428.1"/>
    </source>
</evidence>
<dbReference type="OrthoDB" id="428850at2759"/>
<dbReference type="GO" id="GO:0044782">
    <property type="term" value="P:cilium organization"/>
    <property type="evidence" value="ECO:0007669"/>
    <property type="project" value="InterPro"/>
</dbReference>
<dbReference type="EMBL" id="MCGO01000050">
    <property type="protein sequence ID" value="ORY37428.1"/>
    <property type="molecule type" value="Genomic_DNA"/>
</dbReference>
<reference evidence="2 3" key="1">
    <citation type="submission" date="2016-07" db="EMBL/GenBank/DDBJ databases">
        <title>Pervasive Adenine N6-methylation of Active Genes in Fungi.</title>
        <authorList>
            <consortium name="DOE Joint Genome Institute"/>
            <person name="Mondo S.J."/>
            <person name="Dannebaum R.O."/>
            <person name="Kuo R.C."/>
            <person name="Labutti K."/>
            <person name="Haridas S."/>
            <person name="Kuo A."/>
            <person name="Salamov A."/>
            <person name="Ahrendt S.R."/>
            <person name="Lipzen A."/>
            <person name="Sullivan W."/>
            <person name="Andreopoulos W.B."/>
            <person name="Clum A."/>
            <person name="Lindquist E."/>
            <person name="Daum C."/>
            <person name="Ramamoorthy G.K."/>
            <person name="Gryganskyi A."/>
            <person name="Culley D."/>
            <person name="Magnuson J.K."/>
            <person name="James T.Y."/>
            <person name="O'Malley M.A."/>
            <person name="Stajich J.E."/>
            <person name="Spatafora J.W."/>
            <person name="Visel A."/>
            <person name="Grigoriev I.V."/>
        </authorList>
    </citation>
    <scope>NUCLEOTIDE SEQUENCE [LARGE SCALE GENOMIC DNA]</scope>
    <source>
        <strain evidence="2 3">JEL800</strain>
    </source>
</reference>
<evidence type="ECO:0000313" key="3">
    <source>
        <dbReference type="Proteomes" id="UP000193642"/>
    </source>
</evidence>
<sequence>MDLVAKLTHSIKSVRERAWGSLLFKYEHGLLPDGFLGSCDVALAAACAAQLSEAPSTSTSPSPSTSTTDLDVAAIARLLARLVEANPFLQFDSSRVPPHLLPQLPHHHQLNPSQKRGRSKPIWSAEIPGPPQKNIHNLNSRIRSLSPNKSRSRSPVKLVHGGLTAPSLARFPVLPYAIQTYNYIHLSPVDDEAVADFILFIQQPMANDDAELKLFHILLNDFGSEIFLQKPQLFRLILAGLESESPQRASQSQIYISKLVLEWSNVFRRFIDGPASLSSRTPISTTPNVSITAGGAYFGGGIPYTSTGQPIELPPDSSISIPYACHEIHFTLCRLMSEGNVSIQCLDILTSIVPLVVLHLETVKLKTSTKSNHADLLAVLNIDDFCCDYVAAVLPCICYIASSAGGSVVAQEEKAAWKEKFVEFISELVKSFQLISINYTDLQWRIATSLLNLPTLTHFPMLFLRTILPSINLNSAISLLPLLTHLHTSTRLAGYQELISHLDDPSHRNTVGAHSFLANPTIQYTIVKAAYHDENAEIRSIARKVAKWGIELSAMAASSSFWMDWVQLFSDEDDLSWIWDSEKSYPDRISFWVKGLYHRSDRVREFCFNEMVARFPKLKSDSAFADAVVFNQSILSMNPEQDLHLYETRVGTFDLSELMTELRNSETPTMDILITGLERLSTAIYDATMMARAKDMQLLKLLLTCLIETRAWFSRGQVLLHVLKICRIIAALSMGLVSEIATEDVITKLVKPEYLFNSNEFIRYEYSKLLFLFLFNHHRYIHNVTHRSALGIIDNGSIYLFDMVPQKYFVYLVNEVFSLKAVEGMKVGDDVGEALGQLYNGYIGFKFEDANNPVKVWMDGLFRELKDSKCHEQFQGALDSIFACVLYEEDYNELPKYALEGLLNRFLVTHPANYADEQLLATIIRHLEKCIRKSREFYNAFKEILFRSLSNLILPILQNATQGKTAGFDVVNLASELIFLLKAMVKRATIDDLSRMFKTTNCMEVVINYTYHIFSQECKDVRSYSNRVNCLETMVVFAQFPDFVHITSGEIGTLFIQLLVSVIGFSQQNHVNSTDGNAFTYQDRSIYRLVARTLRNVSRCFVVLQSSYKNWLWGDHWLFEGDVEWLLALLNDDERIIQKYGLGILGNLILIKNSYPLLCLKMPQFLDMAFLYVLDFERNYTLRKEALLIINNFLITFCHDNKISQVALLPTSDESLAEIDMEEASRQLNSPDPYNKISELLELFEHCGFFEQLRALVADCEKYTIVYMDALTGLLLNLCILSPQFMHQKLCDLDTWTVLFNFLGTLYLDEVETDETSSSSSNFVGGGGGPLLLKFRKNQFRQCYSHFIESVECNVLNLVRVIMAENSMEMTQQLLGTTSLLDHLKGLVNDAAARNKANEPLFLKSTTVVFHIVSDVLQLIAVNATLNLGLWLQNDDTGIKILELCCLAFEGIGGIQGADSDELLDFKKVGCLLLSRLLALQYSGIMNISIEQYLSVKSDRYPDCCIGASAIVFLLQMISAALDEMDLTYIEAMRICFQCLLSKFEPAKEIAISNGVVENLVGRIDTILKGSKQGKISEKYRIALHFLFCVLRHTLVNSVDAKEIGYSRGIYKSLNEALHLQDLNEPLMLETLHCLQNSIAHCHHPVSLLEKHTKTNSSVVDVVRRIMKEQTESEAIFFTSLNILKIMVLQTEIRVALIKTTFLADVLITLQRLAKEKEIGKVINMLGLLRNYTFHLDGQNHAIKSKVTGLFSFLVDLLAWKSSNVHVGCLAVLKNLAATKEHKPFFLADENFLPRLLLLLDTCKSVALAEALTSFLWVLAFDSEKTKAALKAGRILPILEKLDSNFKFEPKGDIQSNIHHLQTLLK</sequence>
<feature type="region of interest" description="Disordered" evidence="1">
    <location>
        <begin position="100"/>
        <end position="137"/>
    </location>
</feature>
<dbReference type="Gene3D" id="1.25.10.10">
    <property type="entry name" value="Leucine-rich Repeat Variant"/>
    <property type="match status" value="1"/>
</dbReference>
<evidence type="ECO:0008006" key="4">
    <source>
        <dbReference type="Google" id="ProtNLM"/>
    </source>
</evidence>
<dbReference type="STRING" id="329046.A0A1Y2BRP0"/>
<dbReference type="PANTHER" id="PTHR31691">
    <property type="entry name" value="ROTATIN"/>
    <property type="match status" value="1"/>
</dbReference>
<name>A0A1Y2BRP0_9FUNG</name>
<comment type="caution">
    <text evidence="2">The sequence shown here is derived from an EMBL/GenBank/DDBJ whole genome shotgun (WGS) entry which is preliminary data.</text>
</comment>
<protein>
    <recommendedName>
        <fullName evidence="4">Rotatin N-terminal domain-containing protein</fullName>
    </recommendedName>
</protein>
<dbReference type="InterPro" id="IPR030791">
    <property type="entry name" value="Rotatin"/>
</dbReference>
<proteinExistence type="predicted"/>
<dbReference type="SUPFAM" id="SSF48371">
    <property type="entry name" value="ARM repeat"/>
    <property type="match status" value="1"/>
</dbReference>
<accession>A0A1Y2BRP0</accession>
<feature type="compositionally biased region" description="Basic residues" evidence="1">
    <location>
        <begin position="105"/>
        <end position="119"/>
    </location>
</feature>
<dbReference type="InterPro" id="IPR011989">
    <property type="entry name" value="ARM-like"/>
</dbReference>
<dbReference type="GO" id="GO:0036064">
    <property type="term" value="C:ciliary basal body"/>
    <property type="evidence" value="ECO:0007669"/>
    <property type="project" value="InterPro"/>
</dbReference>
<dbReference type="PANTHER" id="PTHR31691:SF1">
    <property type="entry name" value="ROTATIN"/>
    <property type="match status" value="1"/>
</dbReference>
<dbReference type="Proteomes" id="UP000193642">
    <property type="component" value="Unassembled WGS sequence"/>
</dbReference>
<keyword evidence="3" id="KW-1185">Reference proteome</keyword>